<dbReference type="RefSeq" id="WP_089381990.1">
    <property type="nucleotide sequence ID" value="NZ_FZNT01000006.1"/>
</dbReference>
<evidence type="ECO:0000256" key="1">
    <source>
        <dbReference type="SAM" id="Phobius"/>
    </source>
</evidence>
<feature type="transmembrane region" description="Helical" evidence="1">
    <location>
        <begin position="20"/>
        <end position="41"/>
    </location>
</feature>
<keyword evidence="1" id="KW-0812">Transmembrane</keyword>
<evidence type="ECO:0000313" key="2">
    <source>
        <dbReference type="EMBL" id="SNR61058.1"/>
    </source>
</evidence>
<reference evidence="2 3" key="1">
    <citation type="submission" date="2017-06" db="EMBL/GenBank/DDBJ databases">
        <authorList>
            <person name="Kim H.J."/>
            <person name="Triplett B.A."/>
        </authorList>
    </citation>
    <scope>NUCLEOTIDE SEQUENCE [LARGE SCALE GENOMIC DNA]</scope>
    <source>
        <strain evidence="2 3">DSM 29150</strain>
    </source>
</reference>
<name>A0A238XR53_9FLAO</name>
<accession>A0A238XR53</accession>
<organism evidence="2 3">
    <name type="scientific">Lutibacter agarilyticus</name>
    <dbReference type="NCBI Taxonomy" id="1109740"/>
    <lineage>
        <taxon>Bacteria</taxon>
        <taxon>Pseudomonadati</taxon>
        <taxon>Bacteroidota</taxon>
        <taxon>Flavobacteriia</taxon>
        <taxon>Flavobacteriales</taxon>
        <taxon>Flavobacteriaceae</taxon>
        <taxon>Lutibacter</taxon>
    </lineage>
</organism>
<dbReference type="Proteomes" id="UP000198384">
    <property type="component" value="Unassembled WGS sequence"/>
</dbReference>
<protein>
    <submittedName>
        <fullName evidence="2">Uncharacterized protein</fullName>
    </submittedName>
</protein>
<feature type="transmembrane region" description="Helical" evidence="1">
    <location>
        <begin position="81"/>
        <end position="100"/>
    </location>
</feature>
<keyword evidence="1" id="KW-0472">Membrane</keyword>
<dbReference type="AlphaFoldDB" id="A0A238XR53"/>
<sequence>MNNLNETLKSKRNILKAVGIIEIIGGLSGIGLIFWLLLQGFQTNSKLILVFLFLLAFYGFSIFAGIELFKKKEKSINYSRVLQYFQIFAISFGGITYLLSSGGNLFVGYNLTKNTLEFNFSILASEFQIDIFSSDNNSFVYLNLWAIILLNLIENSTKKINTELEIEKEKKENYLKRINESMNITLNE</sequence>
<evidence type="ECO:0000313" key="3">
    <source>
        <dbReference type="Proteomes" id="UP000198384"/>
    </source>
</evidence>
<dbReference type="OrthoDB" id="9859772at2"/>
<gene>
    <name evidence="2" type="ORF">SAMN06265371_106236</name>
</gene>
<keyword evidence="3" id="KW-1185">Reference proteome</keyword>
<proteinExistence type="predicted"/>
<feature type="transmembrane region" description="Helical" evidence="1">
    <location>
        <begin position="138"/>
        <end position="153"/>
    </location>
</feature>
<feature type="transmembrane region" description="Helical" evidence="1">
    <location>
        <begin position="47"/>
        <end position="69"/>
    </location>
</feature>
<dbReference type="EMBL" id="FZNT01000006">
    <property type="protein sequence ID" value="SNR61058.1"/>
    <property type="molecule type" value="Genomic_DNA"/>
</dbReference>
<keyword evidence="1" id="KW-1133">Transmembrane helix</keyword>